<evidence type="ECO:0000256" key="1">
    <source>
        <dbReference type="ARBA" id="ARBA00022603"/>
    </source>
</evidence>
<dbReference type="STRING" id="709015.GCA_000472485_03615"/>
<dbReference type="SUPFAM" id="SSF53335">
    <property type="entry name" value="S-adenosyl-L-methionine-dependent methyltransferases"/>
    <property type="match status" value="1"/>
</dbReference>
<evidence type="ECO:0000313" key="8">
    <source>
        <dbReference type="EMBL" id="ARS37149.1"/>
    </source>
</evidence>
<organism evidence="8 9">
    <name type="scientific">Pontibacter actiniarum</name>
    <dbReference type="NCBI Taxonomy" id="323450"/>
    <lineage>
        <taxon>Bacteria</taxon>
        <taxon>Pseudomonadati</taxon>
        <taxon>Bacteroidota</taxon>
        <taxon>Cytophagia</taxon>
        <taxon>Cytophagales</taxon>
        <taxon>Hymenobacteraceae</taxon>
        <taxon>Pontibacter</taxon>
    </lineage>
</organism>
<keyword evidence="2 5" id="KW-0808">Transferase</keyword>
<dbReference type="NCBIfam" id="TIGR00536">
    <property type="entry name" value="hemK_fam"/>
    <property type="match status" value="1"/>
</dbReference>
<name>A0A1X9YWA9_9BACT</name>
<evidence type="ECO:0000256" key="2">
    <source>
        <dbReference type="ARBA" id="ARBA00022679"/>
    </source>
</evidence>
<proteinExistence type="inferred from homology"/>
<dbReference type="AlphaFoldDB" id="A0A1X9YWA9"/>
<feature type="binding site" evidence="5">
    <location>
        <begin position="190"/>
        <end position="193"/>
    </location>
    <ligand>
        <name>substrate</name>
    </ligand>
</feature>
<dbReference type="Gene3D" id="3.40.50.150">
    <property type="entry name" value="Vaccinia Virus protein VP39"/>
    <property type="match status" value="1"/>
</dbReference>
<feature type="domain" description="Release factor glutamine methyltransferase N-terminal" evidence="7">
    <location>
        <begin position="6"/>
        <end position="77"/>
    </location>
</feature>
<dbReference type="GO" id="GO:0102559">
    <property type="term" value="F:peptide chain release factor N(5)-glutamine methyltransferase activity"/>
    <property type="evidence" value="ECO:0007669"/>
    <property type="project" value="UniProtKB-EC"/>
</dbReference>
<accession>A0A1X9YWA9</accession>
<evidence type="ECO:0000256" key="4">
    <source>
        <dbReference type="ARBA" id="ARBA00048391"/>
    </source>
</evidence>
<dbReference type="OrthoDB" id="9800643at2"/>
<keyword evidence="3 5" id="KW-0949">S-adenosyl-L-methionine</keyword>
<evidence type="ECO:0000259" key="6">
    <source>
        <dbReference type="Pfam" id="PF05175"/>
    </source>
</evidence>
<dbReference type="GO" id="GO:0032259">
    <property type="term" value="P:methylation"/>
    <property type="evidence" value="ECO:0007669"/>
    <property type="project" value="UniProtKB-KW"/>
</dbReference>
<comment type="catalytic activity">
    <reaction evidence="4 5">
        <text>L-glutaminyl-[peptide chain release factor] + S-adenosyl-L-methionine = N(5)-methyl-L-glutaminyl-[peptide chain release factor] + S-adenosyl-L-homocysteine + H(+)</text>
        <dbReference type="Rhea" id="RHEA:42896"/>
        <dbReference type="Rhea" id="RHEA-COMP:10271"/>
        <dbReference type="Rhea" id="RHEA-COMP:10272"/>
        <dbReference type="ChEBI" id="CHEBI:15378"/>
        <dbReference type="ChEBI" id="CHEBI:30011"/>
        <dbReference type="ChEBI" id="CHEBI:57856"/>
        <dbReference type="ChEBI" id="CHEBI:59789"/>
        <dbReference type="ChEBI" id="CHEBI:61891"/>
        <dbReference type="EC" id="2.1.1.297"/>
    </reaction>
</comment>
<dbReference type="PANTHER" id="PTHR18895:SF74">
    <property type="entry name" value="MTRF1L RELEASE FACTOR GLUTAMINE METHYLTRANSFERASE"/>
    <property type="match status" value="1"/>
</dbReference>
<dbReference type="HAMAP" id="MF_02126">
    <property type="entry name" value="RF_methyltr_PrmC"/>
    <property type="match status" value="1"/>
</dbReference>
<evidence type="ECO:0000313" key="9">
    <source>
        <dbReference type="Proteomes" id="UP000266292"/>
    </source>
</evidence>
<protein>
    <recommendedName>
        <fullName evidence="5">Release factor glutamine methyltransferase</fullName>
        <shortName evidence="5">RF MTase</shortName>
        <ecNumber evidence="5">2.1.1.297</ecNumber>
    </recommendedName>
    <alternativeName>
        <fullName evidence="5">N5-glutamine methyltransferase PrmC</fullName>
    </alternativeName>
    <alternativeName>
        <fullName evidence="5">Protein-(glutamine-N5) MTase PrmC</fullName>
    </alternativeName>
    <alternativeName>
        <fullName evidence="5">Protein-glutamine N-methyltransferase PrmC</fullName>
    </alternativeName>
</protein>
<evidence type="ECO:0000256" key="3">
    <source>
        <dbReference type="ARBA" id="ARBA00022691"/>
    </source>
</evidence>
<keyword evidence="9" id="KW-1185">Reference proteome</keyword>
<feature type="binding site" evidence="5">
    <location>
        <position position="190"/>
    </location>
    <ligand>
        <name>S-adenosyl-L-methionine</name>
        <dbReference type="ChEBI" id="CHEBI:59789"/>
    </ligand>
</feature>
<dbReference type="Pfam" id="PF05175">
    <property type="entry name" value="MTS"/>
    <property type="match status" value="1"/>
</dbReference>
<dbReference type="InterPro" id="IPR050320">
    <property type="entry name" value="N5-glutamine_MTase"/>
</dbReference>
<gene>
    <name evidence="5" type="primary">prmC</name>
    <name evidence="8" type="ORF">CA264_17895</name>
</gene>
<sequence length="284" mass="32066">MATIQQLQQHIRDKIKAAYPEPEAGSIAQLVLEHVLQKNRVQLTLAQQEEVRPEQEAQVELVVQRLAQQEPVQYVLGVAHFYGLELLVDQRVLIPRPETEELVDLVLREHRGQAGLRVLDICAGSGCIPLALAANQPNADVYGLEVSEGALQVARSNAAKYGLPVEWLQADIFEPVQRVAAGSLDIITSNPPYVLEEEKEQMRKNVLQYEPHLALFVPNQDPLRYYRRITEVGLQLLKKGGILYFEINERYGKAVQEFMLEAGFAEAQVVQDLFGKDRIVRAKR</sequence>
<dbReference type="EMBL" id="CP021235">
    <property type="protein sequence ID" value="ARS37149.1"/>
    <property type="molecule type" value="Genomic_DNA"/>
</dbReference>
<dbReference type="InterPro" id="IPR040758">
    <property type="entry name" value="PrmC_N"/>
</dbReference>
<dbReference type="CDD" id="cd02440">
    <property type="entry name" value="AdoMet_MTases"/>
    <property type="match status" value="1"/>
</dbReference>
<evidence type="ECO:0000259" key="7">
    <source>
        <dbReference type="Pfam" id="PF17827"/>
    </source>
</evidence>
<comment type="similarity">
    <text evidence="5">Belongs to the protein N5-glutamine methyltransferase family. PrmC subfamily.</text>
</comment>
<feature type="binding site" evidence="5">
    <location>
        <position position="145"/>
    </location>
    <ligand>
        <name>S-adenosyl-L-methionine</name>
        <dbReference type="ChEBI" id="CHEBI:59789"/>
    </ligand>
</feature>
<comment type="function">
    <text evidence="5">Methylates the class 1 translation termination release factors RF1/PrfA and RF2/PrfB on the glutamine residue of the universally conserved GGQ motif.</text>
</comment>
<dbReference type="PANTHER" id="PTHR18895">
    <property type="entry name" value="HEMK METHYLTRANSFERASE"/>
    <property type="match status" value="1"/>
</dbReference>
<dbReference type="EC" id="2.1.1.297" evidence="5"/>
<dbReference type="InterPro" id="IPR007848">
    <property type="entry name" value="Small_mtfrase_dom"/>
</dbReference>
<dbReference type="KEGG" id="pact:CA264_17895"/>
<dbReference type="Pfam" id="PF17827">
    <property type="entry name" value="PrmC_N"/>
    <property type="match status" value="1"/>
</dbReference>
<dbReference type="InterPro" id="IPR029063">
    <property type="entry name" value="SAM-dependent_MTases_sf"/>
</dbReference>
<reference evidence="9" key="1">
    <citation type="submission" date="2017-05" db="EMBL/GenBank/DDBJ databases">
        <authorList>
            <person name="Ray J."/>
            <person name="Price M."/>
            <person name="Deutschbauer A."/>
        </authorList>
    </citation>
    <scope>NUCLEOTIDE SEQUENCE [LARGE SCALE GENOMIC DNA]</scope>
    <source>
        <strain evidence="9">DSM 19842</strain>
    </source>
</reference>
<dbReference type="InterPro" id="IPR004556">
    <property type="entry name" value="HemK-like"/>
</dbReference>
<dbReference type="InterPro" id="IPR019874">
    <property type="entry name" value="RF_methyltr_PrmC"/>
</dbReference>
<evidence type="ECO:0000256" key="5">
    <source>
        <dbReference type="HAMAP-Rule" id="MF_02126"/>
    </source>
</evidence>
<feature type="domain" description="Methyltransferase small" evidence="6">
    <location>
        <begin position="114"/>
        <end position="199"/>
    </location>
</feature>
<dbReference type="Gene3D" id="1.10.8.10">
    <property type="entry name" value="DNA helicase RuvA subunit, C-terminal domain"/>
    <property type="match status" value="1"/>
</dbReference>
<keyword evidence="1 5" id="KW-0489">Methyltransferase</keyword>
<dbReference type="RefSeq" id="WP_051364507.1">
    <property type="nucleotide sequence ID" value="NZ_CP021235.1"/>
</dbReference>
<dbReference type="NCBIfam" id="TIGR03534">
    <property type="entry name" value="RF_mod_PrmC"/>
    <property type="match status" value="1"/>
</dbReference>
<comment type="caution">
    <text evidence="5">Lacks conserved residue(s) required for the propagation of feature annotation.</text>
</comment>
<dbReference type="Proteomes" id="UP000266292">
    <property type="component" value="Chromosome"/>
</dbReference>